<dbReference type="EMBL" id="JBFWIC010000002">
    <property type="protein sequence ID" value="MEZ0473540.1"/>
    <property type="molecule type" value="Genomic_DNA"/>
</dbReference>
<evidence type="ECO:0000313" key="3">
    <source>
        <dbReference type="Proteomes" id="UP001566331"/>
    </source>
</evidence>
<dbReference type="RefSeq" id="WP_370562295.1">
    <property type="nucleotide sequence ID" value="NZ_JBFWIB010000001.1"/>
</dbReference>
<evidence type="ECO:0008006" key="4">
    <source>
        <dbReference type="Google" id="ProtNLM"/>
    </source>
</evidence>
<reference evidence="2 3" key="1">
    <citation type="submission" date="2024-07" db="EMBL/GenBank/DDBJ databases">
        <title>Luteimonas salilacus sp. nov., isolated from the shore soil of Salt Lake in Tibet of China.</title>
        <authorList>
            <person name="Zhang X."/>
            <person name="Li A."/>
        </authorList>
    </citation>
    <scope>NUCLEOTIDE SEQUENCE [LARGE SCALE GENOMIC DNA]</scope>
    <source>
        <strain evidence="2 3">B3-2-R+30</strain>
    </source>
</reference>
<proteinExistence type="predicted"/>
<comment type="caution">
    <text evidence="2">The sequence shown here is derived from an EMBL/GenBank/DDBJ whole genome shotgun (WGS) entry which is preliminary data.</text>
</comment>
<evidence type="ECO:0000256" key="1">
    <source>
        <dbReference type="SAM" id="MobiDB-lite"/>
    </source>
</evidence>
<name>A0ABV4HQ86_9GAMM</name>
<evidence type="ECO:0000313" key="2">
    <source>
        <dbReference type="EMBL" id="MEZ0473540.1"/>
    </source>
</evidence>
<feature type="region of interest" description="Disordered" evidence="1">
    <location>
        <begin position="1"/>
        <end position="31"/>
    </location>
</feature>
<dbReference type="Proteomes" id="UP001566331">
    <property type="component" value="Unassembled WGS sequence"/>
</dbReference>
<accession>A0ABV4HQ86</accession>
<organism evidence="2 3">
    <name type="scientific">Luteimonas salinilitoris</name>
    <dbReference type="NCBI Taxonomy" id="3237697"/>
    <lineage>
        <taxon>Bacteria</taxon>
        <taxon>Pseudomonadati</taxon>
        <taxon>Pseudomonadota</taxon>
        <taxon>Gammaproteobacteria</taxon>
        <taxon>Lysobacterales</taxon>
        <taxon>Lysobacteraceae</taxon>
        <taxon>Luteimonas</taxon>
    </lineage>
</organism>
<dbReference type="Gene3D" id="2.60.40.10">
    <property type="entry name" value="Immunoglobulins"/>
    <property type="match status" value="1"/>
</dbReference>
<feature type="compositionally biased region" description="Polar residues" evidence="1">
    <location>
        <begin position="78"/>
        <end position="89"/>
    </location>
</feature>
<protein>
    <recommendedName>
        <fullName evidence="4">Fibronectin type-III domain-containing protein</fullName>
    </recommendedName>
</protein>
<sequence length="89" mass="9127">MAVTTSARYESQERLNSGSWSTIHDASGTSKAISGKTTGTWGYRMRACNVAGCAAWSGIKAVQVTRPPANAPTGLTAPDSSATGSYSVA</sequence>
<dbReference type="InterPro" id="IPR013783">
    <property type="entry name" value="Ig-like_fold"/>
</dbReference>
<keyword evidence="3" id="KW-1185">Reference proteome</keyword>
<feature type="region of interest" description="Disordered" evidence="1">
    <location>
        <begin position="66"/>
        <end position="89"/>
    </location>
</feature>
<gene>
    <name evidence="2" type="ORF">AB6713_02780</name>
</gene>